<feature type="compositionally biased region" description="Acidic residues" evidence="1">
    <location>
        <begin position="62"/>
        <end position="82"/>
    </location>
</feature>
<dbReference type="EMBL" id="NMUH01004609">
    <property type="protein sequence ID" value="MQM10203.1"/>
    <property type="molecule type" value="Genomic_DNA"/>
</dbReference>
<dbReference type="InterPro" id="IPR039266">
    <property type="entry name" value="EN-1/SPM"/>
</dbReference>
<feature type="region of interest" description="Disordered" evidence="1">
    <location>
        <begin position="28"/>
        <end position="90"/>
    </location>
</feature>
<organism evidence="2 3">
    <name type="scientific">Colocasia esculenta</name>
    <name type="common">Wild taro</name>
    <name type="synonym">Arum esculentum</name>
    <dbReference type="NCBI Taxonomy" id="4460"/>
    <lineage>
        <taxon>Eukaryota</taxon>
        <taxon>Viridiplantae</taxon>
        <taxon>Streptophyta</taxon>
        <taxon>Embryophyta</taxon>
        <taxon>Tracheophyta</taxon>
        <taxon>Spermatophyta</taxon>
        <taxon>Magnoliopsida</taxon>
        <taxon>Liliopsida</taxon>
        <taxon>Araceae</taxon>
        <taxon>Aroideae</taxon>
        <taxon>Colocasieae</taxon>
        <taxon>Colocasia</taxon>
    </lineage>
</organism>
<dbReference type="PANTHER" id="PTHR33157">
    <property type="entry name" value="AUTONOMOUS TRANSPOSABLE ELEMENT EN-1 MOSAIC PROTEIN-RELATED"/>
    <property type="match status" value="1"/>
</dbReference>
<reference evidence="2" key="1">
    <citation type="submission" date="2017-07" db="EMBL/GenBank/DDBJ databases">
        <title>Taro Niue Genome Assembly and Annotation.</title>
        <authorList>
            <person name="Atibalentja N."/>
            <person name="Keating K."/>
            <person name="Fields C.J."/>
        </authorList>
    </citation>
    <scope>NUCLEOTIDE SEQUENCE</scope>
    <source>
        <strain evidence="2">Niue_2</strain>
        <tissue evidence="2">Leaf</tissue>
    </source>
</reference>
<accession>A0A843WFJ2</accession>
<feature type="region of interest" description="Disordered" evidence="1">
    <location>
        <begin position="757"/>
        <end position="781"/>
    </location>
</feature>
<protein>
    <submittedName>
        <fullName evidence="2">Uncharacterized protein</fullName>
    </submittedName>
</protein>
<dbReference type="AlphaFoldDB" id="A0A843WFJ2"/>
<evidence type="ECO:0000256" key="1">
    <source>
        <dbReference type="SAM" id="MobiDB-lite"/>
    </source>
</evidence>
<feature type="region of interest" description="Disordered" evidence="1">
    <location>
        <begin position="143"/>
        <end position="185"/>
    </location>
</feature>
<dbReference type="Pfam" id="PF03004">
    <property type="entry name" value="Transposase_24"/>
    <property type="match status" value="2"/>
</dbReference>
<dbReference type="InterPro" id="IPR004252">
    <property type="entry name" value="Probable_transposase_24"/>
</dbReference>
<evidence type="ECO:0000313" key="2">
    <source>
        <dbReference type="EMBL" id="MQM10203.1"/>
    </source>
</evidence>
<feature type="compositionally biased region" description="Basic and acidic residues" evidence="1">
    <location>
        <begin position="29"/>
        <end position="46"/>
    </location>
</feature>
<proteinExistence type="predicted"/>
<name>A0A843WFJ2_COLES</name>
<evidence type="ECO:0000313" key="3">
    <source>
        <dbReference type="Proteomes" id="UP000652761"/>
    </source>
</evidence>
<comment type="caution">
    <text evidence="2">The sequence shown here is derived from an EMBL/GenBank/DDBJ whole genome shotgun (WGS) entry which is preliminary data.</text>
</comment>
<sequence length="918" mass="104706">MNCAELDPYIHEFDSVILQRNPRLTNVQVEKEREKSFPTWLRSRDNEQEEVDPNVAEREVESDVEEDSEDDEDEFQDDDEDDAKLNIYGTWRTQSDSSHVRRQRVRDHIHDRDCLPVHVCVHVRAGHPSDSDRLPVHAGRTASQSTLVVPATGTASQSTPVISGTEVESQHPAAEEGPQLPGRQPCWISGGKIDPGSASRYITTLVHAHIPGPVDAWREFPVPVWDLLFDMFTRRYAFTRPEDLPRARAVWEITAQTNLRKTMWEVRDKAMKTTGSRDPMTWLEYGPVWLRRDYWESLCERWAAGPWQQRSQAAIRNRSTQPEKNVHTSGSVSYATHSQKLHHELERAPTFRELFDRTHKRKGTDDYVTESARTIAETYDRTMAERYAEGTPQPDLDAEAWVEAAGVLRKGRVYGFGDSLDTHPVLSSYASSIAPPAHASSSAAPHVTGVEDITGLIREELETQLQRQRTELQTQFTDMVQQLISAMQVVRPTHAAPQSRRHRQPRSERVAFASRDLSGIAAGRAAAIIGMSGLFPFFSGYGTWRTESDGFHLRRPRVHVLVHDRDCLPVHAGRPDDRDCLSVHAGRPGDRDRLPVDHASSATFPFFLTTRYMHRWRASIQQWMRRGLSYLDDSHVGFQGKLDHFKFTVFVIYVIHFMYKINVQLQGMIDPGSASRYITTLVHAQIPGPVDAWREFPVPVRDFLFDMFTSMWEARDKAIKTTGNWDPMAWLDYSPVWLRRDYWESLCERWATGPWQERSQAAKRNRSTHPEKNVHTSGSLSYATHSQKLHHELERAPTFRELFDRTHKRKGTDDYVSESARTIAETYDRTMADRYAEGTPQPDLDSEAWVDATGGPRKGRVYGFGDSLDTTPLLSSYASSVAPPAYASSSAAPPVSGVEEIRTLIREELRTHFDVMVE</sequence>
<dbReference type="GO" id="GO:0032196">
    <property type="term" value="P:transposition"/>
    <property type="evidence" value="ECO:0007669"/>
    <property type="project" value="InterPro"/>
</dbReference>
<keyword evidence="3" id="KW-1185">Reference proteome</keyword>
<feature type="compositionally biased region" description="Polar residues" evidence="1">
    <location>
        <begin position="143"/>
        <end position="162"/>
    </location>
</feature>
<dbReference type="Proteomes" id="UP000652761">
    <property type="component" value="Unassembled WGS sequence"/>
</dbReference>
<gene>
    <name evidence="2" type="ORF">Taro_043093</name>
</gene>